<keyword evidence="3" id="KW-1185">Reference proteome</keyword>
<proteinExistence type="predicted"/>
<feature type="compositionally biased region" description="Polar residues" evidence="1">
    <location>
        <begin position="11"/>
        <end position="32"/>
    </location>
</feature>
<feature type="compositionally biased region" description="Low complexity" evidence="1">
    <location>
        <begin position="74"/>
        <end position="88"/>
    </location>
</feature>
<evidence type="ECO:0000313" key="2">
    <source>
        <dbReference type="EMBL" id="OSD06111.1"/>
    </source>
</evidence>
<feature type="region of interest" description="Disordered" evidence="1">
    <location>
        <begin position="1"/>
        <end position="48"/>
    </location>
</feature>
<organism evidence="2 3">
    <name type="scientific">Trametes coccinea (strain BRFM310)</name>
    <name type="common">Pycnoporus coccineus</name>
    <dbReference type="NCBI Taxonomy" id="1353009"/>
    <lineage>
        <taxon>Eukaryota</taxon>
        <taxon>Fungi</taxon>
        <taxon>Dikarya</taxon>
        <taxon>Basidiomycota</taxon>
        <taxon>Agaricomycotina</taxon>
        <taxon>Agaricomycetes</taxon>
        <taxon>Polyporales</taxon>
        <taxon>Polyporaceae</taxon>
        <taxon>Trametes</taxon>
    </lineage>
</organism>
<evidence type="ECO:0000256" key="1">
    <source>
        <dbReference type="SAM" id="MobiDB-lite"/>
    </source>
</evidence>
<reference evidence="2 3" key="1">
    <citation type="journal article" date="2015" name="Biotechnol. Biofuels">
        <title>Enhanced degradation of softwood versus hardwood by the white-rot fungus Pycnoporus coccineus.</title>
        <authorList>
            <person name="Couturier M."/>
            <person name="Navarro D."/>
            <person name="Chevret D."/>
            <person name="Henrissat B."/>
            <person name="Piumi F."/>
            <person name="Ruiz-Duenas F.J."/>
            <person name="Martinez A.T."/>
            <person name="Grigoriev I.V."/>
            <person name="Riley R."/>
            <person name="Lipzen A."/>
            <person name="Berrin J.G."/>
            <person name="Master E.R."/>
            <person name="Rosso M.N."/>
        </authorList>
    </citation>
    <scope>NUCLEOTIDE SEQUENCE [LARGE SCALE GENOMIC DNA]</scope>
    <source>
        <strain evidence="2 3">BRFM310</strain>
    </source>
</reference>
<dbReference type="STRING" id="1353009.A0A1Y2J0Z4"/>
<protein>
    <submittedName>
        <fullName evidence="2">Uncharacterized protein</fullName>
    </submittedName>
</protein>
<sequence length="327" mass="34736">MAGADDLAGSTPANGSSGSIDHSASPSGQEPTSAAGLNPEAGTSTPNGLMFSPAQVAFLLQNGFGSRGTTPAASQNTSSPITSSSFPQFVPPTNAPSPAGTSLIKLFPHVEASVLLEIARHEFKPSDLSKLDSKYRDRNARSVLEYDAGVGGFTIREPSAKDYPSLHSVFAPLTTYFHILTMFAASSGSIAAVCQIVSGSFAYIAQLEQFNEDYQWAAVLAYHMDFHYRRRSFMADGDYSGWDIIDPGLQAKHLLGKERPRNTAATRSLSLKANSSPHSSPQGEVCRLFNKGACTSPCRYKRIHKCSSCSSADHGQANCTKSAANTA</sequence>
<dbReference type="Proteomes" id="UP000193067">
    <property type="component" value="Unassembled WGS sequence"/>
</dbReference>
<dbReference type="OrthoDB" id="2744000at2759"/>
<evidence type="ECO:0000313" key="3">
    <source>
        <dbReference type="Proteomes" id="UP000193067"/>
    </source>
</evidence>
<gene>
    <name evidence="2" type="ORF">PYCCODRAFT_1078736</name>
</gene>
<accession>A0A1Y2J0Z4</accession>
<name>A0A1Y2J0Z4_TRAC3</name>
<dbReference type="EMBL" id="KZ084091">
    <property type="protein sequence ID" value="OSD06111.1"/>
    <property type="molecule type" value="Genomic_DNA"/>
</dbReference>
<feature type="region of interest" description="Disordered" evidence="1">
    <location>
        <begin position="67"/>
        <end position="94"/>
    </location>
</feature>
<dbReference type="AlphaFoldDB" id="A0A1Y2J0Z4"/>